<evidence type="ECO:0000313" key="2">
    <source>
        <dbReference type="EMBL" id="GEB48889.1"/>
    </source>
</evidence>
<gene>
    <name evidence="2" type="ORF">SCA03_14400</name>
</gene>
<name>A0A4Y3QVB9_STRCI</name>
<keyword evidence="3" id="KW-1185">Reference proteome</keyword>
<sequence>MTPANAAPPSIGTERDGADTAELSGEEIAEKASKQLNSARSLRLQMKAPDLTLKLALDEKANCAGKIQVPRKGSVQIVKRGGTIWLKPDAAFWKAQLGEEQGAQAADRVRGRYIKGSTQDDELGSKGLANACDLDAFRSASGALDSPGPHWKRGPVTDVDGRKAVPVTRARDDVRVRMLVAADGKPQPLRLDRTADGNEDRITLDRYDRNVPARTPPADRTMTADELRDAFSHMDSTPKESV</sequence>
<feature type="region of interest" description="Disordered" evidence="1">
    <location>
        <begin position="207"/>
        <end position="242"/>
    </location>
</feature>
<protein>
    <recommendedName>
        <fullName evidence="4">Lipoprotein</fullName>
    </recommendedName>
</protein>
<evidence type="ECO:0000313" key="3">
    <source>
        <dbReference type="Proteomes" id="UP000319210"/>
    </source>
</evidence>
<reference evidence="2 3" key="1">
    <citation type="submission" date="2019-06" db="EMBL/GenBank/DDBJ databases">
        <title>Whole genome shotgun sequence of Streptomyces cacaoi subsp. cacaoi NBRC 12748.</title>
        <authorList>
            <person name="Hosoyama A."/>
            <person name="Uohara A."/>
            <person name="Ohji S."/>
            <person name="Ichikawa N."/>
        </authorList>
    </citation>
    <scope>NUCLEOTIDE SEQUENCE [LARGE SCALE GENOMIC DNA]</scope>
    <source>
        <strain evidence="2 3">NBRC 12748</strain>
    </source>
</reference>
<feature type="region of interest" description="Disordered" evidence="1">
    <location>
        <begin position="1"/>
        <end position="23"/>
    </location>
</feature>
<dbReference type="Proteomes" id="UP000319210">
    <property type="component" value="Unassembled WGS sequence"/>
</dbReference>
<evidence type="ECO:0000256" key="1">
    <source>
        <dbReference type="SAM" id="MobiDB-lite"/>
    </source>
</evidence>
<comment type="caution">
    <text evidence="2">The sequence shown here is derived from an EMBL/GenBank/DDBJ whole genome shotgun (WGS) entry which is preliminary data.</text>
</comment>
<proteinExistence type="predicted"/>
<feature type="compositionally biased region" description="Basic and acidic residues" evidence="1">
    <location>
        <begin position="222"/>
        <end position="242"/>
    </location>
</feature>
<dbReference type="AlphaFoldDB" id="A0A4Y3QVB9"/>
<accession>A0A4Y3QVB9</accession>
<evidence type="ECO:0008006" key="4">
    <source>
        <dbReference type="Google" id="ProtNLM"/>
    </source>
</evidence>
<dbReference type="EMBL" id="BJMM01000004">
    <property type="protein sequence ID" value="GEB48889.1"/>
    <property type="molecule type" value="Genomic_DNA"/>
</dbReference>
<organism evidence="2 3">
    <name type="scientific">Streptomyces cacaoi</name>
    <dbReference type="NCBI Taxonomy" id="1898"/>
    <lineage>
        <taxon>Bacteria</taxon>
        <taxon>Bacillati</taxon>
        <taxon>Actinomycetota</taxon>
        <taxon>Actinomycetes</taxon>
        <taxon>Kitasatosporales</taxon>
        <taxon>Streptomycetaceae</taxon>
        <taxon>Streptomyces</taxon>
    </lineage>
</organism>